<dbReference type="GO" id="GO:0017057">
    <property type="term" value="F:6-phosphogluconolactonase activity"/>
    <property type="evidence" value="ECO:0007669"/>
    <property type="project" value="TreeGrafter"/>
</dbReference>
<dbReference type="HOGENOM" id="CLU_780036_0_0_11"/>
<dbReference type="Proteomes" id="UP000023067">
    <property type="component" value="Unassembled WGS sequence"/>
</dbReference>
<evidence type="ECO:0000256" key="1">
    <source>
        <dbReference type="ARBA" id="ARBA00005564"/>
    </source>
</evidence>
<dbReference type="eggNOG" id="COG2706">
    <property type="taxonomic scope" value="Bacteria"/>
</dbReference>
<dbReference type="RefSeq" id="WP_051486680.1">
    <property type="nucleotide sequence ID" value="NZ_KK069991.1"/>
</dbReference>
<dbReference type="InterPro" id="IPR015943">
    <property type="entry name" value="WD40/YVTN_repeat-like_dom_sf"/>
</dbReference>
<evidence type="ECO:0000313" key="3">
    <source>
        <dbReference type="Proteomes" id="UP000023067"/>
    </source>
</evidence>
<proteinExistence type="inferred from homology"/>
<dbReference type="AlphaFoldDB" id="Z9JV79"/>
<dbReference type="STRING" id="396014.BF93_16065"/>
<dbReference type="SUPFAM" id="SSF51004">
    <property type="entry name" value="C-terminal (heme d1) domain of cytochrome cd1-nitrite reductase"/>
    <property type="match status" value="1"/>
</dbReference>
<gene>
    <name evidence="2" type="ORF">BF93_16065</name>
</gene>
<dbReference type="PANTHER" id="PTHR30344">
    <property type="entry name" value="6-PHOSPHOGLUCONOLACTONASE-RELATED"/>
    <property type="match status" value="1"/>
</dbReference>
<dbReference type="PANTHER" id="PTHR30344:SF1">
    <property type="entry name" value="6-PHOSPHOGLUCONOLACTONASE"/>
    <property type="match status" value="1"/>
</dbReference>
<dbReference type="Gene3D" id="2.130.10.10">
    <property type="entry name" value="YVTN repeat-like/Quinoprotein amine dehydrogenase"/>
    <property type="match status" value="1"/>
</dbReference>
<dbReference type="PATRIC" id="fig|396014.3.peg.1558"/>
<name>Z9JV79_9MICO</name>
<dbReference type="Pfam" id="PF10282">
    <property type="entry name" value="Lactonase"/>
    <property type="match status" value="1"/>
</dbReference>
<organism evidence="2 3">
    <name type="scientific">Brachybacterium phenoliresistens</name>
    <dbReference type="NCBI Taxonomy" id="396014"/>
    <lineage>
        <taxon>Bacteria</taxon>
        <taxon>Bacillati</taxon>
        <taxon>Actinomycetota</taxon>
        <taxon>Actinomycetes</taxon>
        <taxon>Micrococcales</taxon>
        <taxon>Dermabacteraceae</taxon>
        <taxon>Brachybacterium</taxon>
    </lineage>
</organism>
<evidence type="ECO:0000313" key="2">
    <source>
        <dbReference type="EMBL" id="EWS81677.1"/>
    </source>
</evidence>
<dbReference type="InterPro" id="IPR050282">
    <property type="entry name" value="Cycloisomerase_2"/>
</dbReference>
<dbReference type="InterPro" id="IPR019405">
    <property type="entry name" value="Lactonase_7-beta_prop"/>
</dbReference>
<dbReference type="EMBL" id="JDYK01000006">
    <property type="protein sequence ID" value="EWS81677.1"/>
    <property type="molecule type" value="Genomic_DNA"/>
</dbReference>
<sequence length="355" mass="37326">MARYAVTTWSNREGQEDLQAGLWTLEAGERLAAQPVPGSPDAVFWAERDPLDGTLLLLRNTEEDSALLRWDPQHEEVLAQVAEGAQGGCYLAVAPDGRRLVVTAPPGGWSLFDSGPAGPAGSVDPAPRVPRLLAQHAGSGSGPHPRQERSHPHCGIVTAAWDAVLMADLGTDEILSAPLDPAGGFGPVQVVHRTAPGSGPRHIVPGDGVLHILCELDSTLETVRVGEDGALTRIARTSTVPEEFVGETWAAHLSVSADGSRLYATNRGHDSIAIFDVDAQGVPHRREIVPSGGAWPWFCLLVEEQPGDAWLLVANNRSDAVTRFRVTGDGGLQLVDAVPVPSPACIVATAAATAG</sequence>
<dbReference type="InterPro" id="IPR011048">
    <property type="entry name" value="Haem_d1_sf"/>
</dbReference>
<reference evidence="2 3" key="1">
    <citation type="submission" date="2014-02" db="EMBL/GenBank/DDBJ databases">
        <title>Genome sequence of Brachybacterium phenoliresistens strain W13A50.</title>
        <authorList>
            <person name="Wang X."/>
        </authorList>
    </citation>
    <scope>NUCLEOTIDE SEQUENCE [LARGE SCALE GENOMIC DNA]</scope>
    <source>
        <strain evidence="2 3">W13A50</strain>
    </source>
</reference>
<keyword evidence="3" id="KW-1185">Reference proteome</keyword>
<protein>
    <submittedName>
        <fullName evidence="2">6-phosphogluconolactonase</fullName>
    </submittedName>
</protein>
<comment type="similarity">
    <text evidence="1">Belongs to the cycloisomerase 2 family.</text>
</comment>
<accession>Z9JV79</accession>
<comment type="caution">
    <text evidence="2">The sequence shown here is derived from an EMBL/GenBank/DDBJ whole genome shotgun (WGS) entry which is preliminary data.</text>
</comment>